<gene>
    <name evidence="8" type="ORF">B0X71_20190</name>
</gene>
<dbReference type="OrthoDB" id="2451090at2"/>
<dbReference type="AlphaFoldDB" id="A0A1Q2L4U1"/>
<name>A0A1Q2L4U1_9BACL</name>
<proteinExistence type="inferred from homology"/>
<keyword evidence="3 6" id="KW-0812">Transmembrane</keyword>
<keyword evidence="5 6" id="KW-0472">Membrane</keyword>
<evidence type="ECO:0000313" key="9">
    <source>
        <dbReference type="Proteomes" id="UP000188184"/>
    </source>
</evidence>
<comment type="subcellular location">
    <subcellularLocation>
        <location evidence="1 6">Cell membrane</location>
        <topology evidence="1 6">Multi-pass membrane protein</topology>
    </subcellularLocation>
</comment>
<evidence type="ECO:0000259" key="7">
    <source>
        <dbReference type="Pfam" id="PF09335"/>
    </source>
</evidence>
<geneLocation type="plasmid" evidence="8 9">
    <name>unnamed1</name>
</geneLocation>
<dbReference type="GO" id="GO:0005886">
    <property type="term" value="C:plasma membrane"/>
    <property type="evidence" value="ECO:0007669"/>
    <property type="project" value="UniProtKB-SubCell"/>
</dbReference>
<dbReference type="RefSeq" id="WP_077591328.1">
    <property type="nucleotide sequence ID" value="NZ_CP019641.1"/>
</dbReference>
<evidence type="ECO:0000256" key="2">
    <source>
        <dbReference type="ARBA" id="ARBA00022475"/>
    </source>
</evidence>
<dbReference type="Pfam" id="PF09335">
    <property type="entry name" value="VTT_dom"/>
    <property type="match status" value="1"/>
</dbReference>
<accession>A0A1Q2L4U1</accession>
<feature type="transmembrane region" description="Helical" evidence="6">
    <location>
        <begin position="128"/>
        <end position="146"/>
    </location>
</feature>
<dbReference type="InterPro" id="IPR032816">
    <property type="entry name" value="VTT_dom"/>
</dbReference>
<evidence type="ECO:0000256" key="6">
    <source>
        <dbReference type="RuleBase" id="RU366058"/>
    </source>
</evidence>
<feature type="transmembrane region" description="Helical" evidence="6">
    <location>
        <begin position="55"/>
        <end position="72"/>
    </location>
</feature>
<keyword evidence="4 6" id="KW-1133">Transmembrane helix</keyword>
<evidence type="ECO:0000256" key="4">
    <source>
        <dbReference type="ARBA" id="ARBA00022989"/>
    </source>
</evidence>
<feature type="transmembrane region" description="Helical" evidence="6">
    <location>
        <begin position="152"/>
        <end position="172"/>
    </location>
</feature>
<comment type="similarity">
    <text evidence="6">Belongs to the TVP38/TMEM64 family.</text>
</comment>
<feature type="domain" description="VTT" evidence="7">
    <location>
        <begin position="35"/>
        <end position="148"/>
    </location>
</feature>
<feature type="transmembrane region" description="Helical" evidence="6">
    <location>
        <begin position="20"/>
        <end position="48"/>
    </location>
</feature>
<evidence type="ECO:0000256" key="5">
    <source>
        <dbReference type="ARBA" id="ARBA00023136"/>
    </source>
</evidence>
<dbReference type="Proteomes" id="UP000188184">
    <property type="component" value="Plasmid unnamed1"/>
</dbReference>
<reference evidence="8 9" key="1">
    <citation type="submission" date="2017-02" db="EMBL/GenBank/DDBJ databases">
        <title>The complete genomic sequence of a novel cold adapted crude oil-degrading bacterium Planococcus qaidamina Y42.</title>
        <authorList>
            <person name="Yang R."/>
        </authorList>
    </citation>
    <scope>NUCLEOTIDE SEQUENCE [LARGE SCALE GENOMIC DNA]</scope>
    <source>
        <strain evidence="8 9">Y42</strain>
        <plasmid evidence="8 9">unnamed1</plasmid>
    </source>
</reference>
<dbReference type="PANTHER" id="PTHR12677:SF59">
    <property type="entry name" value="GOLGI APPARATUS MEMBRANE PROTEIN TVP38-RELATED"/>
    <property type="match status" value="1"/>
</dbReference>
<dbReference type="KEGG" id="pmar:B0X71_20190"/>
<dbReference type="InterPro" id="IPR015414">
    <property type="entry name" value="TMEM64"/>
</dbReference>
<sequence>MEQFYETMKAFIDSAGWFAPVLFILLHLIRPLLFLPVVVVCITGGVLFGFVKGVLLSYIGLSILALSTYWMVDQSPKFKAKIDRLKEKFMHDKTISLGQVMVLRVMPFVSFNLLSVYLMEMTKSYKEYALYSLLGLIAPAVLYTAFGNAISTLSWLTMLLLLLVLVTVYFFVGKVHKSRTTAD</sequence>
<keyword evidence="8" id="KW-0614">Plasmid</keyword>
<keyword evidence="9" id="KW-1185">Reference proteome</keyword>
<evidence type="ECO:0000256" key="3">
    <source>
        <dbReference type="ARBA" id="ARBA00022692"/>
    </source>
</evidence>
<feature type="transmembrane region" description="Helical" evidence="6">
    <location>
        <begin position="95"/>
        <end position="116"/>
    </location>
</feature>
<organism evidence="8 9">
    <name type="scientific">Planococcus lenghuensis</name>
    <dbReference type="NCBI Taxonomy" id="2213202"/>
    <lineage>
        <taxon>Bacteria</taxon>
        <taxon>Bacillati</taxon>
        <taxon>Bacillota</taxon>
        <taxon>Bacilli</taxon>
        <taxon>Bacillales</taxon>
        <taxon>Caryophanaceae</taxon>
        <taxon>Planococcus</taxon>
    </lineage>
</organism>
<dbReference type="EMBL" id="CP019641">
    <property type="protein sequence ID" value="AQQ55475.1"/>
    <property type="molecule type" value="Genomic_DNA"/>
</dbReference>
<dbReference type="PANTHER" id="PTHR12677">
    <property type="entry name" value="GOLGI APPARATUS MEMBRANE PROTEIN TVP38-RELATED"/>
    <property type="match status" value="1"/>
</dbReference>
<keyword evidence="2 6" id="KW-1003">Cell membrane</keyword>
<evidence type="ECO:0000313" key="8">
    <source>
        <dbReference type="EMBL" id="AQQ55475.1"/>
    </source>
</evidence>
<protein>
    <recommendedName>
        <fullName evidence="6">TVP38/TMEM64 family membrane protein</fullName>
    </recommendedName>
</protein>
<evidence type="ECO:0000256" key="1">
    <source>
        <dbReference type="ARBA" id="ARBA00004651"/>
    </source>
</evidence>